<comment type="caution">
    <text evidence="1">The sequence shown here is derived from an EMBL/GenBank/DDBJ whole genome shotgun (WGS) entry which is preliminary data.</text>
</comment>
<keyword evidence="2" id="KW-1185">Reference proteome</keyword>
<dbReference type="RefSeq" id="WP_131023368.1">
    <property type="nucleotide sequence ID" value="NZ_FZNM01000010.1"/>
</dbReference>
<accession>A0ABY1YGD4</accession>
<name>A0ABY1YGD4_9RHOB</name>
<evidence type="ECO:0000313" key="2">
    <source>
        <dbReference type="Proteomes" id="UP000292859"/>
    </source>
</evidence>
<proteinExistence type="predicted"/>
<organism evidence="1 2">
    <name type="scientific">Paracoccus sediminis</name>
    <dbReference type="NCBI Taxonomy" id="1214787"/>
    <lineage>
        <taxon>Bacteria</taxon>
        <taxon>Pseudomonadati</taxon>
        <taxon>Pseudomonadota</taxon>
        <taxon>Alphaproteobacteria</taxon>
        <taxon>Rhodobacterales</taxon>
        <taxon>Paracoccaceae</taxon>
        <taxon>Paracoccus</taxon>
    </lineage>
</organism>
<protein>
    <submittedName>
        <fullName evidence="1">Uncharacterized protein</fullName>
    </submittedName>
</protein>
<evidence type="ECO:0000313" key="1">
    <source>
        <dbReference type="EMBL" id="TBN48563.1"/>
    </source>
</evidence>
<sequence length="141" mass="15539">MANPENPAFENFAGNRALANLPEDPENENPGALRGATGADLHSWLEWVDLNIERESAARALMQAVLACDPRDRIPLMERFIDALRPGDPLPPFLGIMASAHDWAAWACRAELKAYTLACYEAMNPRDQAAFLGHLDRRAAA</sequence>
<dbReference type="Proteomes" id="UP000292859">
    <property type="component" value="Unassembled WGS sequence"/>
</dbReference>
<reference evidence="1 2" key="1">
    <citation type="submission" date="2019-02" db="EMBL/GenBank/DDBJ databases">
        <authorList>
            <person name="Zhang G."/>
        </authorList>
    </citation>
    <scope>NUCLEOTIDE SEQUENCE [LARGE SCALE GENOMIC DNA]</scope>
    <source>
        <strain evidence="1 2">CMB17</strain>
    </source>
</reference>
<dbReference type="EMBL" id="SIRL01000010">
    <property type="protein sequence ID" value="TBN48563.1"/>
    <property type="molecule type" value="Genomic_DNA"/>
</dbReference>
<gene>
    <name evidence="1" type="ORF">EYF88_13780</name>
</gene>